<reference evidence="2 3" key="1">
    <citation type="journal article" date="2016" name="Front. Microbiol.">
        <title>Genome and transcriptome sequences reveal the specific parasitism of the nematophagous Purpureocillium lilacinum 36-1.</title>
        <authorList>
            <person name="Xie J."/>
            <person name="Li S."/>
            <person name="Mo C."/>
            <person name="Xiao X."/>
            <person name="Peng D."/>
            <person name="Wang G."/>
            <person name="Xiao Y."/>
        </authorList>
    </citation>
    <scope>NUCLEOTIDE SEQUENCE [LARGE SCALE GENOMIC DNA]</scope>
    <source>
        <strain evidence="2 3">36-1</strain>
    </source>
</reference>
<name>A0A2U3EJF7_PURLI</name>
<dbReference type="EMBL" id="LCWV01000003">
    <property type="protein sequence ID" value="PWI74648.1"/>
    <property type="molecule type" value="Genomic_DNA"/>
</dbReference>
<evidence type="ECO:0000313" key="3">
    <source>
        <dbReference type="Proteomes" id="UP000245956"/>
    </source>
</evidence>
<protein>
    <submittedName>
        <fullName evidence="2">Uncharacterized protein</fullName>
    </submittedName>
</protein>
<comment type="caution">
    <text evidence="2">The sequence shown here is derived from an EMBL/GenBank/DDBJ whole genome shotgun (WGS) entry which is preliminary data.</text>
</comment>
<organism evidence="2 3">
    <name type="scientific">Purpureocillium lilacinum</name>
    <name type="common">Paecilomyces lilacinus</name>
    <dbReference type="NCBI Taxonomy" id="33203"/>
    <lineage>
        <taxon>Eukaryota</taxon>
        <taxon>Fungi</taxon>
        <taxon>Dikarya</taxon>
        <taxon>Ascomycota</taxon>
        <taxon>Pezizomycotina</taxon>
        <taxon>Sordariomycetes</taxon>
        <taxon>Hypocreomycetidae</taxon>
        <taxon>Hypocreales</taxon>
        <taxon>Ophiocordycipitaceae</taxon>
        <taxon>Purpureocillium</taxon>
    </lineage>
</organism>
<dbReference type="AlphaFoldDB" id="A0A2U3EJF7"/>
<dbReference type="Proteomes" id="UP000245956">
    <property type="component" value="Unassembled WGS sequence"/>
</dbReference>
<gene>
    <name evidence="2" type="ORF">PCL_07962</name>
</gene>
<evidence type="ECO:0000256" key="1">
    <source>
        <dbReference type="SAM" id="MobiDB-lite"/>
    </source>
</evidence>
<sequence>MLSATGCPPAVGWPSALAPAQAMCRKAPPRCPGTHLPHLDSHPGSLLQGIVWHGQVLAVGVGSVLSWHPRSAGRAPTAGAGRHAQVDRRLTCRTSNNTGKAARTRERALTAAEQPSSEHNLHQWHGRVGTLTVSHPPGCNGPPYCTTRLSSSLGAPHRAAPHLLEPKVLTKVPSFSRERARSPTCAADEEERTAYLVRTWNATPHHPARATSTIIMVFARHTLPQARPVLGSSTVVCKSRQLGERGSHTLSFESEQGTPLSSQQASRLHELDLLGRYEALRTNNHAGHAECGNPVTAWWRQTTTAILH</sequence>
<accession>A0A2U3EJF7</accession>
<feature type="region of interest" description="Disordered" evidence="1">
    <location>
        <begin position="72"/>
        <end position="104"/>
    </location>
</feature>
<proteinExistence type="predicted"/>
<evidence type="ECO:0000313" key="2">
    <source>
        <dbReference type="EMBL" id="PWI74648.1"/>
    </source>
</evidence>